<dbReference type="InterPro" id="IPR013783">
    <property type="entry name" value="Ig-like_fold"/>
</dbReference>
<evidence type="ECO:0008006" key="2">
    <source>
        <dbReference type="Google" id="ProtNLM"/>
    </source>
</evidence>
<dbReference type="Proteomes" id="UP000886124">
    <property type="component" value="Unassembled WGS sequence"/>
</dbReference>
<name>A0A7V5PQP5_CALAY</name>
<accession>A0A7V5PQP5</accession>
<dbReference type="Gene3D" id="2.60.40.10">
    <property type="entry name" value="Immunoglobulins"/>
    <property type="match status" value="1"/>
</dbReference>
<comment type="caution">
    <text evidence="1">The sequence shown here is derived from an EMBL/GenBank/DDBJ whole genome shotgun (WGS) entry which is preliminary data.</text>
</comment>
<organism evidence="1">
    <name type="scientific">Caldithrix abyssi</name>
    <dbReference type="NCBI Taxonomy" id="187145"/>
    <lineage>
        <taxon>Bacteria</taxon>
        <taxon>Pseudomonadati</taxon>
        <taxon>Calditrichota</taxon>
        <taxon>Calditrichia</taxon>
        <taxon>Calditrichales</taxon>
        <taxon>Calditrichaceae</taxon>
        <taxon>Caldithrix</taxon>
    </lineage>
</organism>
<protein>
    <recommendedName>
        <fullName evidence="2">Fibronectin type-III domain-containing protein</fullName>
    </recommendedName>
</protein>
<dbReference type="SUPFAM" id="SSF49265">
    <property type="entry name" value="Fibronectin type III"/>
    <property type="match status" value="1"/>
</dbReference>
<evidence type="ECO:0000313" key="1">
    <source>
        <dbReference type="EMBL" id="HHJ53494.1"/>
    </source>
</evidence>
<gene>
    <name evidence="1" type="ORF">ENJ89_09895</name>
</gene>
<reference evidence="1" key="1">
    <citation type="journal article" date="2020" name="mSystems">
        <title>Genome- and Community-Level Interaction Insights into Carbon Utilization and Element Cycling Functions of Hydrothermarchaeota in Hydrothermal Sediment.</title>
        <authorList>
            <person name="Zhou Z."/>
            <person name="Liu Y."/>
            <person name="Xu W."/>
            <person name="Pan J."/>
            <person name="Luo Z.H."/>
            <person name="Li M."/>
        </authorList>
    </citation>
    <scope>NUCLEOTIDE SEQUENCE [LARGE SCALE GENOMIC DNA]</scope>
    <source>
        <strain evidence="1">HyVt-527</strain>
    </source>
</reference>
<dbReference type="InterPro" id="IPR036116">
    <property type="entry name" value="FN3_sf"/>
</dbReference>
<dbReference type="AlphaFoldDB" id="A0A7V5PQP5"/>
<proteinExistence type="predicted"/>
<sequence length="191" mass="21939">MVLRAPGADTTDAEAGIDAVPVPEDSINNIQLMWYQNPKSTDLSYYRIYRSEDELGEKNYDLLVSKALRQPGIPDTIFIDAQDLKQNVRYYYYVTAVDKDGRESENSDTLSYRLLETASNLSLNGNSTEITTPEMRFEWWMNSGATPDLYILRVEAFISEDFHPIRYVKVINSTYNTPQSYTLSGEYLKEL</sequence>
<dbReference type="EMBL" id="DROD01000628">
    <property type="protein sequence ID" value="HHJ53494.1"/>
    <property type="molecule type" value="Genomic_DNA"/>
</dbReference>
<feature type="non-terminal residue" evidence="1">
    <location>
        <position position="191"/>
    </location>
</feature>